<dbReference type="SMART" id="SM00388">
    <property type="entry name" value="HisKA"/>
    <property type="match status" value="1"/>
</dbReference>
<comment type="subcellular location">
    <subcellularLocation>
        <location evidence="2">Membrane</location>
    </subcellularLocation>
</comment>
<keyword evidence="7 12" id="KW-0418">Kinase</keyword>
<keyword evidence="9" id="KW-0902">Two-component regulatory system</keyword>
<dbReference type="Pfam" id="PF16927">
    <property type="entry name" value="HisKA_7TM"/>
    <property type="match status" value="1"/>
</dbReference>
<evidence type="ECO:0000256" key="3">
    <source>
        <dbReference type="ARBA" id="ARBA00012438"/>
    </source>
</evidence>
<sequence>MNSTIELVFMIASVMMICIIFISVYGFRKERGVSYLLGVIMCRIVYASGVVLEKSSDLLIEKLIFRNMFQTALNLMVPFFLLFTLELIGRDKLLRTRWKIMLFSGFTLWSLLMWFDADLHMIYRTIELYDGHLVTTRTVYSITFSIICYCIVLICFYFLVQYIRNIRNDLRKPVLWVLLLASFSFVFEIVKFASPGWLPWLLPLTVYCGFIGMVMLVIILRYKFFSIVPFARNMVLDTLQESILIANAAGQVIDSNKQASQWFSKMGYASVSGRSIAELLALWPQWHMLCKSMQQGNVEIDIWLDGERRNYSVNVYPLHTQRKQRQGSISLIFDITEKERHLEQIVQLNQLKDQLLTIVSHDIRSPLALQFQLVELLEEDRDSFGAEHREIIERLGDQTRNTLGMTTNLLEWFRIQREDMSLRPQILELSEVVEDCCHLLRIQSESKQIMVSNRIASGTRVYADREALGLIIRNLLSNAIKFTGLCGSIQVYAQVSGDMVIVSVRDNGVGMEEEHVRQLFGEKQHNSLMGTMGEKGTGLGLLVSQQFVQRSGGSLWVESKAGQGSVFHFTIKGEHNDGNTHR</sequence>
<keyword evidence="6" id="KW-0547">Nucleotide-binding</keyword>
<keyword evidence="10" id="KW-0812">Transmembrane</keyword>
<accession>A0ABS4J7Y0</accession>
<dbReference type="InterPro" id="IPR031621">
    <property type="entry name" value="HisKA_7TM"/>
</dbReference>
<feature type="transmembrane region" description="Helical" evidence="10">
    <location>
        <begin position="174"/>
        <end position="194"/>
    </location>
</feature>
<dbReference type="Gene3D" id="1.10.287.130">
    <property type="match status" value="1"/>
</dbReference>
<dbReference type="SUPFAM" id="SSF55874">
    <property type="entry name" value="ATPase domain of HSP90 chaperone/DNA topoisomerase II/histidine kinase"/>
    <property type="match status" value="1"/>
</dbReference>
<evidence type="ECO:0000256" key="8">
    <source>
        <dbReference type="ARBA" id="ARBA00022840"/>
    </source>
</evidence>
<comment type="catalytic activity">
    <reaction evidence="1">
        <text>ATP + protein L-histidine = ADP + protein N-phospho-L-histidine.</text>
        <dbReference type="EC" id="2.7.13.3"/>
    </reaction>
</comment>
<dbReference type="Pfam" id="PF00512">
    <property type="entry name" value="HisKA"/>
    <property type="match status" value="1"/>
</dbReference>
<dbReference type="InterPro" id="IPR003661">
    <property type="entry name" value="HisK_dim/P_dom"/>
</dbReference>
<dbReference type="InterPro" id="IPR005467">
    <property type="entry name" value="His_kinase_dom"/>
</dbReference>
<evidence type="ECO:0000256" key="1">
    <source>
        <dbReference type="ARBA" id="ARBA00000085"/>
    </source>
</evidence>
<feature type="transmembrane region" description="Helical" evidence="10">
    <location>
        <begin position="100"/>
        <end position="117"/>
    </location>
</feature>
<name>A0ABS4J7Y0_9BACL</name>
<proteinExistence type="predicted"/>
<evidence type="ECO:0000256" key="7">
    <source>
        <dbReference type="ARBA" id="ARBA00022777"/>
    </source>
</evidence>
<keyword evidence="10" id="KW-0472">Membrane</keyword>
<organism evidence="12 13">
    <name type="scientific">Paenibacillus eucommiae</name>
    <dbReference type="NCBI Taxonomy" id="1355755"/>
    <lineage>
        <taxon>Bacteria</taxon>
        <taxon>Bacillati</taxon>
        <taxon>Bacillota</taxon>
        <taxon>Bacilli</taxon>
        <taxon>Bacillales</taxon>
        <taxon>Paenibacillaceae</taxon>
        <taxon>Paenibacillus</taxon>
    </lineage>
</organism>
<dbReference type="SUPFAM" id="SSF47384">
    <property type="entry name" value="Homodimeric domain of signal transducing histidine kinase"/>
    <property type="match status" value="1"/>
</dbReference>
<evidence type="ECO:0000313" key="13">
    <source>
        <dbReference type="Proteomes" id="UP001519287"/>
    </source>
</evidence>
<dbReference type="EC" id="2.7.13.3" evidence="3"/>
<comment type="caution">
    <text evidence="12">The sequence shown here is derived from an EMBL/GenBank/DDBJ whole genome shotgun (WGS) entry which is preliminary data.</text>
</comment>
<feature type="transmembrane region" description="Helical" evidence="10">
    <location>
        <begin position="72"/>
        <end position="88"/>
    </location>
</feature>
<dbReference type="EMBL" id="JAGGLB010000029">
    <property type="protein sequence ID" value="MBP1994859.1"/>
    <property type="molecule type" value="Genomic_DNA"/>
</dbReference>
<dbReference type="InterPro" id="IPR036097">
    <property type="entry name" value="HisK_dim/P_sf"/>
</dbReference>
<gene>
    <name evidence="12" type="ORF">J2Z66_006500</name>
</gene>
<keyword evidence="8" id="KW-0067">ATP-binding</keyword>
<dbReference type="Proteomes" id="UP001519287">
    <property type="component" value="Unassembled WGS sequence"/>
</dbReference>
<dbReference type="CDD" id="cd00082">
    <property type="entry name" value="HisKA"/>
    <property type="match status" value="1"/>
</dbReference>
<keyword evidence="10" id="KW-1133">Transmembrane helix</keyword>
<dbReference type="PROSITE" id="PS50109">
    <property type="entry name" value="HIS_KIN"/>
    <property type="match status" value="1"/>
</dbReference>
<dbReference type="SUPFAM" id="SSF55785">
    <property type="entry name" value="PYP-like sensor domain (PAS domain)"/>
    <property type="match status" value="1"/>
</dbReference>
<evidence type="ECO:0000256" key="5">
    <source>
        <dbReference type="ARBA" id="ARBA00022679"/>
    </source>
</evidence>
<feature type="domain" description="Histidine kinase" evidence="11">
    <location>
        <begin position="358"/>
        <end position="575"/>
    </location>
</feature>
<dbReference type="PANTHER" id="PTHR42878">
    <property type="entry name" value="TWO-COMPONENT HISTIDINE KINASE"/>
    <property type="match status" value="1"/>
</dbReference>
<evidence type="ECO:0000256" key="6">
    <source>
        <dbReference type="ARBA" id="ARBA00022741"/>
    </source>
</evidence>
<reference evidence="12 13" key="1">
    <citation type="submission" date="2021-03" db="EMBL/GenBank/DDBJ databases">
        <title>Genomic Encyclopedia of Type Strains, Phase IV (KMG-IV): sequencing the most valuable type-strain genomes for metagenomic binning, comparative biology and taxonomic classification.</title>
        <authorList>
            <person name="Goeker M."/>
        </authorList>
    </citation>
    <scope>NUCLEOTIDE SEQUENCE [LARGE SCALE GENOMIC DNA]</scope>
    <source>
        <strain evidence="12 13">DSM 26048</strain>
    </source>
</reference>
<dbReference type="SMART" id="SM00387">
    <property type="entry name" value="HATPase_c"/>
    <property type="match status" value="1"/>
</dbReference>
<dbReference type="Gene3D" id="3.30.450.20">
    <property type="entry name" value="PAS domain"/>
    <property type="match status" value="1"/>
</dbReference>
<keyword evidence="5" id="KW-0808">Transferase</keyword>
<dbReference type="PANTHER" id="PTHR42878:SF7">
    <property type="entry name" value="SENSOR HISTIDINE KINASE GLRK"/>
    <property type="match status" value="1"/>
</dbReference>
<feature type="transmembrane region" description="Helical" evidence="10">
    <location>
        <begin position="6"/>
        <end position="27"/>
    </location>
</feature>
<keyword evidence="4" id="KW-0597">Phosphoprotein</keyword>
<dbReference type="GO" id="GO:0016301">
    <property type="term" value="F:kinase activity"/>
    <property type="evidence" value="ECO:0007669"/>
    <property type="project" value="UniProtKB-KW"/>
</dbReference>
<evidence type="ECO:0000256" key="4">
    <source>
        <dbReference type="ARBA" id="ARBA00022553"/>
    </source>
</evidence>
<feature type="transmembrane region" description="Helical" evidence="10">
    <location>
        <begin position="137"/>
        <end position="162"/>
    </location>
</feature>
<dbReference type="InterPro" id="IPR050351">
    <property type="entry name" value="BphY/WalK/GraS-like"/>
</dbReference>
<feature type="transmembrane region" description="Helical" evidence="10">
    <location>
        <begin position="200"/>
        <end position="222"/>
    </location>
</feature>
<evidence type="ECO:0000259" key="11">
    <source>
        <dbReference type="PROSITE" id="PS50109"/>
    </source>
</evidence>
<dbReference type="InterPro" id="IPR003594">
    <property type="entry name" value="HATPase_dom"/>
</dbReference>
<evidence type="ECO:0000256" key="2">
    <source>
        <dbReference type="ARBA" id="ARBA00004370"/>
    </source>
</evidence>
<dbReference type="InterPro" id="IPR036890">
    <property type="entry name" value="HATPase_C_sf"/>
</dbReference>
<evidence type="ECO:0000256" key="10">
    <source>
        <dbReference type="SAM" id="Phobius"/>
    </source>
</evidence>
<dbReference type="CDD" id="cd00075">
    <property type="entry name" value="HATPase"/>
    <property type="match status" value="1"/>
</dbReference>
<dbReference type="InterPro" id="IPR004358">
    <property type="entry name" value="Sig_transdc_His_kin-like_C"/>
</dbReference>
<protein>
    <recommendedName>
        <fullName evidence="3">histidine kinase</fullName>
        <ecNumber evidence="3">2.7.13.3</ecNumber>
    </recommendedName>
</protein>
<dbReference type="InterPro" id="IPR035965">
    <property type="entry name" value="PAS-like_dom_sf"/>
</dbReference>
<dbReference type="Gene3D" id="3.30.565.10">
    <property type="entry name" value="Histidine kinase-like ATPase, C-terminal domain"/>
    <property type="match status" value="1"/>
</dbReference>
<dbReference type="Pfam" id="PF02518">
    <property type="entry name" value="HATPase_c"/>
    <property type="match status" value="1"/>
</dbReference>
<keyword evidence="13" id="KW-1185">Reference proteome</keyword>
<dbReference type="RefSeq" id="WP_209976689.1">
    <property type="nucleotide sequence ID" value="NZ_JAGGLB010000029.1"/>
</dbReference>
<feature type="transmembrane region" description="Helical" evidence="10">
    <location>
        <begin position="34"/>
        <end position="52"/>
    </location>
</feature>
<evidence type="ECO:0000313" key="12">
    <source>
        <dbReference type="EMBL" id="MBP1994859.1"/>
    </source>
</evidence>
<evidence type="ECO:0000256" key="9">
    <source>
        <dbReference type="ARBA" id="ARBA00023012"/>
    </source>
</evidence>
<dbReference type="PRINTS" id="PR00344">
    <property type="entry name" value="BCTRLSENSOR"/>
</dbReference>